<dbReference type="Proteomes" id="UP001215151">
    <property type="component" value="Unassembled WGS sequence"/>
</dbReference>
<accession>A0AAD7XCN9</accession>
<evidence type="ECO:0000313" key="3">
    <source>
        <dbReference type="Proteomes" id="UP001215151"/>
    </source>
</evidence>
<comment type="caution">
    <text evidence="2">The sequence shown here is derived from an EMBL/GenBank/DDBJ whole genome shotgun (WGS) entry which is preliminary data.</text>
</comment>
<feature type="region of interest" description="Disordered" evidence="1">
    <location>
        <begin position="101"/>
        <end position="125"/>
    </location>
</feature>
<proteinExistence type="predicted"/>
<name>A0AAD7XCN9_9APHY</name>
<keyword evidence="3" id="KW-1185">Reference proteome</keyword>
<feature type="region of interest" description="Disordered" evidence="1">
    <location>
        <begin position="1"/>
        <end position="63"/>
    </location>
</feature>
<reference evidence="2" key="1">
    <citation type="submission" date="2022-11" db="EMBL/GenBank/DDBJ databases">
        <title>Genome Sequence of Cubamyces cubensis.</title>
        <authorList>
            <person name="Buettner E."/>
        </authorList>
    </citation>
    <scope>NUCLEOTIDE SEQUENCE</scope>
    <source>
        <strain evidence="2">MPL-01</strain>
    </source>
</reference>
<protein>
    <submittedName>
        <fullName evidence="2">Uncharacterized protein</fullName>
    </submittedName>
</protein>
<gene>
    <name evidence="2" type="ORF">ONZ51_g1781</name>
</gene>
<dbReference type="AlphaFoldDB" id="A0AAD7XCN9"/>
<organism evidence="2 3">
    <name type="scientific">Trametes cubensis</name>
    <dbReference type="NCBI Taxonomy" id="1111947"/>
    <lineage>
        <taxon>Eukaryota</taxon>
        <taxon>Fungi</taxon>
        <taxon>Dikarya</taxon>
        <taxon>Basidiomycota</taxon>
        <taxon>Agaricomycotina</taxon>
        <taxon>Agaricomycetes</taxon>
        <taxon>Polyporales</taxon>
        <taxon>Polyporaceae</taxon>
        <taxon>Trametes</taxon>
    </lineage>
</organism>
<evidence type="ECO:0000256" key="1">
    <source>
        <dbReference type="SAM" id="MobiDB-lite"/>
    </source>
</evidence>
<sequence length="430" mass="47824">MMQSAKPTIPVPKRLPGHAFLQPHAADIRAPGPGPSPISTPGLSDETSEPLAEEGQRYGTARCDNEGLARSLGLPDEGDIASGDHQTWYIQRCAKEARSEFLESTSDTSSTTGSLNPNAGEFIPSSTREIGRLAPEDEEQVDYPWKAQFNAGAATIDTNLRKECARKIVLSHWWNAKTMKELTEHFVTRVRDNSGQDLVQIACFAKAMSDAFRLYAGGTTSGYFKQFLMRSLWYTFATLWQEGSPTSFLTFPHQNSAAKTQFSPKALTPALTIAAFIPELFTHNLVHLSFVYQCLHLLVDNMCWIEQLRGARAFLCRLDYRPGDVDPAHMRHIIRSIKINSARIKPGQSALDAAFGEHDVNVQLEAMECAVERWDMSDILMKQRGWLRVPTTLENYGYDETPRQSTVMTPEPAYAQHAPLYATGRAGAPS</sequence>
<dbReference type="EMBL" id="JAPEVG010000025">
    <property type="protein sequence ID" value="KAJ8495361.1"/>
    <property type="molecule type" value="Genomic_DNA"/>
</dbReference>
<feature type="compositionally biased region" description="Low complexity" evidence="1">
    <location>
        <begin position="104"/>
        <end position="114"/>
    </location>
</feature>
<evidence type="ECO:0000313" key="2">
    <source>
        <dbReference type="EMBL" id="KAJ8495361.1"/>
    </source>
</evidence>